<accession>A0A8B7ZT97</accession>
<dbReference type="Proteomes" id="UP000694845">
    <property type="component" value="Unplaced"/>
</dbReference>
<keyword evidence="5" id="KW-1185">Reference proteome</keyword>
<evidence type="ECO:0000313" key="6">
    <source>
        <dbReference type="RefSeq" id="XP_022108297.1"/>
    </source>
</evidence>
<organism evidence="5 6">
    <name type="scientific">Acanthaster planci</name>
    <name type="common">Crown-of-thorns starfish</name>
    <dbReference type="NCBI Taxonomy" id="133434"/>
    <lineage>
        <taxon>Eukaryota</taxon>
        <taxon>Metazoa</taxon>
        <taxon>Echinodermata</taxon>
        <taxon>Eleutherozoa</taxon>
        <taxon>Asterozoa</taxon>
        <taxon>Asteroidea</taxon>
        <taxon>Valvatacea</taxon>
        <taxon>Valvatida</taxon>
        <taxon>Acanthasteridae</taxon>
        <taxon>Acanthaster</taxon>
    </lineage>
</organism>
<dbReference type="KEGG" id="aplc:110988784"/>
<dbReference type="AlphaFoldDB" id="A0A8B7ZT97"/>
<sequence>MIVVILRFGLVWLGFSACLLMTVTDANLRYLRTVAFSAQRTQRVPATSPEGTIGLYGRMVRPDANHFDSDSGVFTVPIKGVYAFAFTFHQELSAGPAPPTAVKLVRESSDRSVKTDVVTTEGPWAPAAGRAISVPGASVLLELDKDDQLYLVTSNPVDAGDNQPISFSGYLLTRL</sequence>
<protein>
    <submittedName>
        <fullName evidence="6">Uncharacterized protein LOC110988784</fullName>
    </submittedName>
</protein>
<dbReference type="PANTHER" id="PTHR22923">
    <property type="entry name" value="CEREBELLIN-RELATED"/>
    <property type="match status" value="1"/>
</dbReference>
<dbReference type="OMA" id="DFKYERT"/>
<dbReference type="PROSITE" id="PS51257">
    <property type="entry name" value="PROKAR_LIPOPROTEIN"/>
    <property type="match status" value="1"/>
</dbReference>
<dbReference type="Pfam" id="PF00386">
    <property type="entry name" value="C1q"/>
    <property type="match status" value="1"/>
</dbReference>
<evidence type="ECO:0000256" key="3">
    <source>
        <dbReference type="ARBA" id="ARBA00022729"/>
    </source>
</evidence>
<dbReference type="InterPro" id="IPR008983">
    <property type="entry name" value="Tumour_necrosis_fac-like_dom"/>
</dbReference>
<reference evidence="6" key="1">
    <citation type="submission" date="2025-08" db="UniProtKB">
        <authorList>
            <consortium name="RefSeq"/>
        </authorList>
    </citation>
    <scope>IDENTIFICATION</scope>
</reference>
<feature type="domain" description="C1q" evidence="4">
    <location>
        <begin position="29"/>
        <end position="175"/>
    </location>
</feature>
<comment type="subcellular location">
    <subcellularLocation>
        <location evidence="1">Secreted</location>
    </subcellularLocation>
</comment>
<dbReference type="OrthoDB" id="6110048at2759"/>
<dbReference type="GeneID" id="110988784"/>
<dbReference type="PANTHER" id="PTHR22923:SF62">
    <property type="entry name" value="CVP18"/>
    <property type="match status" value="1"/>
</dbReference>
<name>A0A8B7ZT97_ACAPL</name>
<evidence type="ECO:0000313" key="5">
    <source>
        <dbReference type="Proteomes" id="UP000694845"/>
    </source>
</evidence>
<dbReference type="RefSeq" id="XP_022108297.1">
    <property type="nucleotide sequence ID" value="XM_022252605.1"/>
</dbReference>
<evidence type="ECO:0000259" key="4">
    <source>
        <dbReference type="PROSITE" id="PS50871"/>
    </source>
</evidence>
<gene>
    <name evidence="6" type="primary">LOC110988784</name>
</gene>
<dbReference type="InterPro" id="IPR050822">
    <property type="entry name" value="Cerebellin_Synaptic_Org"/>
</dbReference>
<dbReference type="GO" id="GO:0005615">
    <property type="term" value="C:extracellular space"/>
    <property type="evidence" value="ECO:0007669"/>
    <property type="project" value="TreeGrafter"/>
</dbReference>
<keyword evidence="2" id="KW-0964">Secreted</keyword>
<dbReference type="InterPro" id="IPR001073">
    <property type="entry name" value="C1q_dom"/>
</dbReference>
<dbReference type="SMART" id="SM00110">
    <property type="entry name" value="C1Q"/>
    <property type="match status" value="1"/>
</dbReference>
<dbReference type="SUPFAM" id="SSF49842">
    <property type="entry name" value="TNF-like"/>
    <property type="match status" value="1"/>
</dbReference>
<dbReference type="Gene3D" id="2.60.120.40">
    <property type="match status" value="1"/>
</dbReference>
<evidence type="ECO:0000256" key="1">
    <source>
        <dbReference type="ARBA" id="ARBA00004613"/>
    </source>
</evidence>
<evidence type="ECO:0000256" key="2">
    <source>
        <dbReference type="ARBA" id="ARBA00022525"/>
    </source>
</evidence>
<proteinExistence type="predicted"/>
<keyword evidence="3" id="KW-0732">Signal</keyword>
<dbReference type="PROSITE" id="PS50871">
    <property type="entry name" value="C1Q"/>
    <property type="match status" value="1"/>
</dbReference>